<reference evidence="2" key="1">
    <citation type="journal article" date="2004" name="Nature">
        <title>Genome duplication in the teleost fish Tetraodon nigroviridis reveals the early vertebrate proto-karyotype.</title>
        <authorList>
            <person name="Jaillon O."/>
            <person name="Aury J.-M."/>
            <person name="Brunet F."/>
            <person name="Petit J.-L."/>
            <person name="Stange-Thomann N."/>
            <person name="Mauceli E."/>
            <person name="Bouneau L."/>
            <person name="Fischer C."/>
            <person name="Ozouf-Costaz C."/>
            <person name="Bernot A."/>
            <person name="Nicaud S."/>
            <person name="Jaffe D."/>
            <person name="Fisher S."/>
            <person name="Lutfalla G."/>
            <person name="Dossat C."/>
            <person name="Segurens B."/>
            <person name="Dasilva C."/>
            <person name="Salanoubat M."/>
            <person name="Levy M."/>
            <person name="Boudet N."/>
            <person name="Castellano S."/>
            <person name="Anthouard V."/>
            <person name="Jubin C."/>
            <person name="Castelli V."/>
            <person name="Katinka M."/>
            <person name="Vacherie B."/>
            <person name="Biemont C."/>
            <person name="Skalli Z."/>
            <person name="Cattolico L."/>
            <person name="Poulain J."/>
            <person name="De Berardinis V."/>
            <person name="Cruaud C."/>
            <person name="Duprat S."/>
            <person name="Brottier P."/>
            <person name="Coutanceau J.-P."/>
            <person name="Gouzy J."/>
            <person name="Parra G."/>
            <person name="Lardier G."/>
            <person name="Chapple C."/>
            <person name="McKernan K.J."/>
            <person name="McEwan P."/>
            <person name="Bosak S."/>
            <person name="Kellis M."/>
            <person name="Volff J.-N."/>
            <person name="Guigo R."/>
            <person name="Zody M.C."/>
            <person name="Mesirov J."/>
            <person name="Lindblad-Toh K."/>
            <person name="Birren B."/>
            <person name="Nusbaum C."/>
            <person name="Kahn D."/>
            <person name="Robinson-Rechavi M."/>
            <person name="Laudet V."/>
            <person name="Schachter V."/>
            <person name="Quetier F."/>
            <person name="Saurin W."/>
            <person name="Scarpelli C."/>
            <person name="Wincker P."/>
            <person name="Lander E.S."/>
            <person name="Weissenbach J."/>
            <person name="Roest Crollius H."/>
        </authorList>
    </citation>
    <scope>NUCLEOTIDE SEQUENCE [LARGE SCALE GENOMIC DNA]</scope>
</reference>
<dbReference type="GO" id="GO:0098831">
    <property type="term" value="C:presynaptic active zone cytoplasmic component"/>
    <property type="evidence" value="ECO:0007669"/>
    <property type="project" value="TreeGrafter"/>
</dbReference>
<dbReference type="InterPro" id="IPR027080">
    <property type="entry name" value="Unc-13"/>
</dbReference>
<comment type="caution">
    <text evidence="2">The sequence shown here is derived from an EMBL/GenBank/DDBJ whole genome shotgun (WGS) entry which is preliminary data.</text>
</comment>
<dbReference type="GO" id="GO:0019992">
    <property type="term" value="F:diacylglycerol binding"/>
    <property type="evidence" value="ECO:0007669"/>
    <property type="project" value="InterPro"/>
</dbReference>
<dbReference type="GO" id="GO:0035249">
    <property type="term" value="P:synaptic transmission, glutamatergic"/>
    <property type="evidence" value="ECO:0007669"/>
    <property type="project" value="TreeGrafter"/>
</dbReference>
<sequence length="48" mass="5561">FVCMQVQELQSPPKASMVVKDCVKACSDSTYKYIFDNCHELYNQLLDQ</sequence>
<dbReference type="GO" id="GO:0061789">
    <property type="term" value="P:dense core granule priming"/>
    <property type="evidence" value="ECO:0007669"/>
    <property type="project" value="TreeGrafter"/>
</dbReference>
<dbReference type="GO" id="GO:0005516">
    <property type="term" value="F:calmodulin binding"/>
    <property type="evidence" value="ECO:0007669"/>
    <property type="project" value="TreeGrafter"/>
</dbReference>
<dbReference type="OrthoDB" id="10053234at2759"/>
<dbReference type="PANTHER" id="PTHR10480">
    <property type="entry name" value="PROTEIN UNC-13 HOMOLOG"/>
    <property type="match status" value="1"/>
</dbReference>
<dbReference type="GO" id="GO:0043195">
    <property type="term" value="C:terminal bouton"/>
    <property type="evidence" value="ECO:0007669"/>
    <property type="project" value="TreeGrafter"/>
</dbReference>
<organism evidence="2">
    <name type="scientific">Tetraodon nigroviridis</name>
    <name type="common">Spotted green pufferfish</name>
    <name type="synonym">Chelonodon nigroviridis</name>
    <dbReference type="NCBI Taxonomy" id="99883"/>
    <lineage>
        <taxon>Eukaryota</taxon>
        <taxon>Metazoa</taxon>
        <taxon>Chordata</taxon>
        <taxon>Craniata</taxon>
        <taxon>Vertebrata</taxon>
        <taxon>Euteleostomi</taxon>
        <taxon>Actinopterygii</taxon>
        <taxon>Neopterygii</taxon>
        <taxon>Teleostei</taxon>
        <taxon>Neoteleostei</taxon>
        <taxon>Acanthomorphata</taxon>
        <taxon>Eupercaria</taxon>
        <taxon>Tetraodontiformes</taxon>
        <taxon>Tetradontoidea</taxon>
        <taxon>Tetraodontidae</taxon>
        <taxon>Tetraodon</taxon>
    </lineage>
</organism>
<name>Q4RCI8_TETNG</name>
<protein>
    <submittedName>
        <fullName evidence="2">(spotted green pufferfish) hypothetical protein</fullName>
    </submittedName>
</protein>
<feature type="non-terminal residue" evidence="2">
    <location>
        <position position="1"/>
    </location>
</feature>
<dbReference type="PANTHER" id="PTHR10480:SF2">
    <property type="entry name" value="PROTEIN UNC-13 HOMOLOG C"/>
    <property type="match status" value="1"/>
</dbReference>
<dbReference type="GO" id="GO:0031594">
    <property type="term" value="C:neuromuscular junction"/>
    <property type="evidence" value="ECO:0007669"/>
    <property type="project" value="TreeGrafter"/>
</dbReference>
<evidence type="ECO:0000313" key="2">
    <source>
        <dbReference type="EMBL" id="CAG13895.1"/>
    </source>
</evidence>
<reference evidence="2" key="2">
    <citation type="submission" date="2004-02" db="EMBL/GenBank/DDBJ databases">
        <authorList>
            <consortium name="Genoscope"/>
            <consortium name="Whitehead Institute Centre for Genome Research"/>
        </authorList>
    </citation>
    <scope>NUCLEOTIDE SEQUENCE</scope>
</reference>
<dbReference type="EMBL" id="CAAE01018819">
    <property type="protein sequence ID" value="CAG13895.1"/>
    <property type="molecule type" value="Genomic_DNA"/>
</dbReference>
<dbReference type="Pfam" id="PF06292">
    <property type="entry name" value="MUN"/>
    <property type="match status" value="1"/>
</dbReference>
<dbReference type="GO" id="GO:0017075">
    <property type="term" value="F:syntaxin-1 binding"/>
    <property type="evidence" value="ECO:0007669"/>
    <property type="project" value="TreeGrafter"/>
</dbReference>
<dbReference type="GO" id="GO:0030672">
    <property type="term" value="C:synaptic vesicle membrane"/>
    <property type="evidence" value="ECO:0007669"/>
    <property type="project" value="TreeGrafter"/>
</dbReference>
<dbReference type="KEGG" id="tng:GSTEN00038457G001"/>
<feature type="domain" description="MUN" evidence="1">
    <location>
        <begin position="18"/>
        <end position="44"/>
    </location>
</feature>
<dbReference type="AlphaFoldDB" id="Q4RCI8"/>
<proteinExistence type="predicted"/>
<dbReference type="InterPro" id="IPR010439">
    <property type="entry name" value="MUN_dom"/>
</dbReference>
<gene>
    <name evidence="2" type="ORF">GSTENG00038457001</name>
</gene>
<dbReference type="GO" id="GO:0016081">
    <property type="term" value="P:synaptic vesicle docking"/>
    <property type="evidence" value="ECO:0007669"/>
    <property type="project" value="TreeGrafter"/>
</dbReference>
<dbReference type="GO" id="GO:0042734">
    <property type="term" value="C:presynaptic membrane"/>
    <property type="evidence" value="ECO:0007669"/>
    <property type="project" value="TreeGrafter"/>
</dbReference>
<feature type="non-terminal residue" evidence="2">
    <location>
        <position position="48"/>
    </location>
</feature>
<dbReference type="GO" id="GO:0016082">
    <property type="term" value="P:synaptic vesicle priming"/>
    <property type="evidence" value="ECO:0007669"/>
    <property type="project" value="TreeGrafter"/>
</dbReference>
<accession>Q4RCI8</accession>
<dbReference type="GO" id="GO:0099525">
    <property type="term" value="P:presynaptic dense core vesicle exocytosis"/>
    <property type="evidence" value="ECO:0007669"/>
    <property type="project" value="TreeGrafter"/>
</dbReference>
<evidence type="ECO:0000259" key="1">
    <source>
        <dbReference type="Pfam" id="PF06292"/>
    </source>
</evidence>